<feature type="transmembrane region" description="Helical" evidence="13">
    <location>
        <begin position="111"/>
        <end position="131"/>
    </location>
</feature>
<accession>A0ABN8P7K2</accession>
<evidence type="ECO:0000256" key="12">
    <source>
        <dbReference type="RuleBase" id="RU003857"/>
    </source>
</evidence>
<organism evidence="15 16">
    <name type="scientific">Porites lobata</name>
    <dbReference type="NCBI Taxonomy" id="104759"/>
    <lineage>
        <taxon>Eukaryota</taxon>
        <taxon>Metazoa</taxon>
        <taxon>Cnidaria</taxon>
        <taxon>Anthozoa</taxon>
        <taxon>Hexacorallia</taxon>
        <taxon>Scleractinia</taxon>
        <taxon>Fungiina</taxon>
        <taxon>Poritidae</taxon>
        <taxon>Porites</taxon>
    </lineage>
</organism>
<feature type="domain" description="Potassium channel" evidence="14">
    <location>
        <begin position="81"/>
        <end position="136"/>
    </location>
</feature>
<keyword evidence="10 13" id="KW-0472">Membrane</keyword>
<evidence type="ECO:0000256" key="6">
    <source>
        <dbReference type="ARBA" id="ARBA00022826"/>
    </source>
</evidence>
<feature type="domain" description="Potassium channel" evidence="14">
    <location>
        <begin position="172"/>
        <end position="249"/>
    </location>
</feature>
<feature type="transmembrane region" description="Helical" evidence="13">
    <location>
        <begin position="192"/>
        <end position="212"/>
    </location>
</feature>
<evidence type="ECO:0000256" key="8">
    <source>
        <dbReference type="ARBA" id="ARBA00022989"/>
    </source>
</evidence>
<keyword evidence="4" id="KW-0633">Potassium transport</keyword>
<feature type="transmembrane region" description="Helical" evidence="13">
    <location>
        <begin position="6"/>
        <end position="27"/>
    </location>
</feature>
<proteinExistence type="inferred from homology"/>
<dbReference type="SUPFAM" id="SSF81324">
    <property type="entry name" value="Voltage-gated potassium channels"/>
    <property type="match status" value="2"/>
</dbReference>
<evidence type="ECO:0000259" key="14">
    <source>
        <dbReference type="Pfam" id="PF07885"/>
    </source>
</evidence>
<comment type="subcellular location">
    <subcellularLocation>
        <location evidence="1">Membrane</location>
        <topology evidence="1">Multi-pass membrane protein</topology>
    </subcellularLocation>
</comment>
<keyword evidence="5 12" id="KW-0812">Transmembrane</keyword>
<evidence type="ECO:0000313" key="15">
    <source>
        <dbReference type="EMBL" id="CAH3136371.1"/>
    </source>
</evidence>
<feature type="transmembrane region" description="Helical" evidence="13">
    <location>
        <begin position="165"/>
        <end position="186"/>
    </location>
</feature>
<evidence type="ECO:0000256" key="4">
    <source>
        <dbReference type="ARBA" id="ARBA00022538"/>
    </source>
</evidence>
<keyword evidence="16" id="KW-1185">Reference proteome</keyword>
<name>A0ABN8P7K2_9CNID</name>
<evidence type="ECO:0000256" key="7">
    <source>
        <dbReference type="ARBA" id="ARBA00022958"/>
    </source>
</evidence>
<keyword evidence="6" id="KW-0631">Potassium channel</keyword>
<evidence type="ECO:0000256" key="3">
    <source>
        <dbReference type="ARBA" id="ARBA00022448"/>
    </source>
</evidence>
<evidence type="ECO:0000256" key="11">
    <source>
        <dbReference type="ARBA" id="ARBA00023303"/>
    </source>
</evidence>
<dbReference type="Gene3D" id="1.10.287.70">
    <property type="match status" value="1"/>
</dbReference>
<feature type="transmembrane region" description="Helical" evidence="13">
    <location>
        <begin position="84"/>
        <end position="105"/>
    </location>
</feature>
<dbReference type="EMBL" id="CALNXK010000057">
    <property type="protein sequence ID" value="CAH3136371.1"/>
    <property type="molecule type" value="Genomic_DNA"/>
</dbReference>
<evidence type="ECO:0000256" key="9">
    <source>
        <dbReference type="ARBA" id="ARBA00023065"/>
    </source>
</evidence>
<dbReference type="Pfam" id="PF07885">
    <property type="entry name" value="Ion_trans_2"/>
    <property type="match status" value="2"/>
</dbReference>
<dbReference type="PRINTS" id="PR01333">
    <property type="entry name" value="2POREKCHANEL"/>
</dbReference>
<evidence type="ECO:0000256" key="10">
    <source>
        <dbReference type="ARBA" id="ARBA00023136"/>
    </source>
</evidence>
<dbReference type="PANTHER" id="PTHR11003">
    <property type="entry name" value="POTASSIUM CHANNEL, SUBFAMILY K"/>
    <property type="match status" value="1"/>
</dbReference>
<comment type="caution">
    <text evidence="15">The sequence shown here is derived from an EMBL/GenBank/DDBJ whole genome shotgun (WGS) entry which is preliminary data.</text>
</comment>
<dbReference type="PANTHER" id="PTHR11003:SF345">
    <property type="entry name" value="TWIK FAMILY OF POTASSIUM CHANNELS PROTEIN 18"/>
    <property type="match status" value="1"/>
</dbReference>
<evidence type="ECO:0000256" key="5">
    <source>
        <dbReference type="ARBA" id="ARBA00022692"/>
    </source>
</evidence>
<dbReference type="InterPro" id="IPR003280">
    <property type="entry name" value="2pore_dom_K_chnl"/>
</dbReference>
<dbReference type="Proteomes" id="UP001159405">
    <property type="component" value="Unassembled WGS sequence"/>
</dbReference>
<keyword evidence="8 13" id="KW-1133">Transmembrane helix</keyword>
<evidence type="ECO:0000256" key="1">
    <source>
        <dbReference type="ARBA" id="ARBA00004141"/>
    </source>
</evidence>
<evidence type="ECO:0000256" key="2">
    <source>
        <dbReference type="ARBA" id="ARBA00006666"/>
    </source>
</evidence>
<keyword evidence="11 12" id="KW-0407">Ion channel</keyword>
<protein>
    <recommendedName>
        <fullName evidence="14">Potassium channel domain-containing protein</fullName>
    </recommendedName>
</protein>
<dbReference type="InterPro" id="IPR013099">
    <property type="entry name" value="K_chnl_dom"/>
</dbReference>
<reference evidence="15 16" key="1">
    <citation type="submission" date="2022-05" db="EMBL/GenBank/DDBJ databases">
        <authorList>
            <consortium name="Genoscope - CEA"/>
            <person name="William W."/>
        </authorList>
    </citation>
    <scope>NUCLEOTIDE SEQUENCE [LARGE SCALE GENOMIC DNA]</scope>
</reference>
<evidence type="ECO:0000256" key="13">
    <source>
        <dbReference type="SAM" id="Phobius"/>
    </source>
</evidence>
<sequence length="311" mass="34767">MDHKLLRDLVLLSLLTSLYMLFGAVVFQTLENRLGEDLTTKNLTESLEKDLLQKFNATRQELVMILARVREIVGKESNAQKTEWTLYSSLYFVGSVITTIGYGHISPRTAAGRLFCIFFAIIGIPLNLLTLKALGDGINELLTKLITNFERKVLKREPAHLKIKTMIFSALLMVLELILGGVLYNYTEDWDFLASVYYCFVVFSTIGFGDLVPNQGRAPTEDYLIGMIIMRAVLLIIGLSTLSSVLTSVVCAAEEINATIPKFCCIKKRGRVRSLCLRSKQSRDDNPTDVHSEPSGASTTYHLDTELIGIE</sequence>
<keyword evidence="9 12" id="KW-0406">Ion transport</keyword>
<keyword evidence="7" id="KW-0630">Potassium</keyword>
<dbReference type="InterPro" id="IPR003092">
    <property type="entry name" value="2pore_dom_K_chnl_TASK"/>
</dbReference>
<gene>
    <name evidence="15" type="ORF">PLOB_00038419</name>
</gene>
<dbReference type="PRINTS" id="PR01095">
    <property type="entry name" value="TASKCHANNEL"/>
</dbReference>
<comment type="similarity">
    <text evidence="2 12">Belongs to the two pore domain potassium channel (TC 1.A.1.8) family.</text>
</comment>
<keyword evidence="3 12" id="KW-0813">Transport</keyword>
<evidence type="ECO:0000313" key="16">
    <source>
        <dbReference type="Proteomes" id="UP001159405"/>
    </source>
</evidence>
<feature type="transmembrane region" description="Helical" evidence="13">
    <location>
        <begin position="224"/>
        <end position="246"/>
    </location>
</feature>